<keyword evidence="5" id="KW-0677">Repeat</keyword>
<dbReference type="PANTHER" id="PTHR43099:SF5">
    <property type="entry name" value="HLYC_CORC FAMILY TRANSPORTER"/>
    <property type="match status" value="1"/>
</dbReference>
<dbReference type="PROSITE" id="PS51371">
    <property type="entry name" value="CBS"/>
    <property type="match status" value="1"/>
</dbReference>
<dbReference type="Gene3D" id="3.10.580.10">
    <property type="entry name" value="CBS-domain"/>
    <property type="match status" value="1"/>
</dbReference>
<dbReference type="InterPro" id="IPR002550">
    <property type="entry name" value="CNNM"/>
</dbReference>
<comment type="subcellular location">
    <subcellularLocation>
        <location evidence="1">Cell membrane</location>
        <topology evidence="1">Multi-pass membrane protein</topology>
    </subcellularLocation>
</comment>
<sequence length="442" mass="47330">MPLLEILIVLVLVLINAVLAAAELSIVSSRPARLKTLADRGNKGAKAAIRLAEDPGRFLSTVQIGITLIGILAGAFSGASLGDLLGETLREAGLPTGVAHPLGYTMVVVAITYVSLVIGELIPKRLALQNAEPLACMVAPLMIGLSKVSAPMVWLLDASTRAVLTLLGRGGSRASSVTDEEIRAIITEAETAGVIDPAERRMISGVMRLADRPVTAIMTPRPDVEWVDISKDAEEVRHVLLTTPHSRLPACDGSPEETIGVIQAKRVLDAYLKGERPDPRQYVQTVPFIVENVGALEAMRVLRGAEVPMAIVVDEYGDMAGVVTGYDLLLAITGSVEAGHQPGDAHVERNVVERHDGSYLVAGDTPVDELRDLLDVALPTDEGFHTVAGFALSHLKELPEEGEVFTALGWRFEIVDMDGRRIDKLLVSRPHVLHRQEVAGQG</sequence>
<dbReference type="PANTHER" id="PTHR43099">
    <property type="entry name" value="UPF0053 PROTEIN YRKA"/>
    <property type="match status" value="1"/>
</dbReference>
<keyword evidence="3" id="KW-1003">Cell membrane</keyword>
<dbReference type="EMBL" id="BSDO01000002">
    <property type="protein sequence ID" value="GLI22254.1"/>
    <property type="molecule type" value="Genomic_DNA"/>
</dbReference>
<evidence type="ECO:0000313" key="16">
    <source>
        <dbReference type="Proteomes" id="UP001144397"/>
    </source>
</evidence>
<dbReference type="CDD" id="cd04590">
    <property type="entry name" value="CBS_pair_CorC_HlyC_assoc"/>
    <property type="match status" value="1"/>
</dbReference>
<name>A0A9W6CN15_XANFL</name>
<dbReference type="GeneID" id="95762717"/>
<dbReference type="RefSeq" id="WP_169120279.1">
    <property type="nucleotide sequence ID" value="NZ_BSDO01000002.1"/>
</dbReference>
<dbReference type="Gene3D" id="3.30.465.10">
    <property type="match status" value="1"/>
</dbReference>
<dbReference type="EMBL" id="JAVDPY010000001">
    <property type="protein sequence ID" value="MDR6332002.1"/>
    <property type="molecule type" value="Genomic_DNA"/>
</dbReference>
<evidence type="ECO:0000256" key="3">
    <source>
        <dbReference type="ARBA" id="ARBA00022475"/>
    </source>
</evidence>
<evidence type="ECO:0000256" key="5">
    <source>
        <dbReference type="ARBA" id="ARBA00022737"/>
    </source>
</evidence>
<evidence type="ECO:0000259" key="12">
    <source>
        <dbReference type="PROSITE" id="PS51371"/>
    </source>
</evidence>
<dbReference type="InterPro" id="IPR036318">
    <property type="entry name" value="FAD-bd_PCMH-like_sf"/>
</dbReference>
<keyword evidence="4 10" id="KW-0812">Transmembrane</keyword>
<dbReference type="FunFam" id="3.30.465.10:FF:000023">
    <property type="entry name" value="Magnesium and cobalt transporter"/>
    <property type="match status" value="1"/>
</dbReference>
<dbReference type="InterPro" id="IPR016169">
    <property type="entry name" value="FAD-bd_PCMH_sub2"/>
</dbReference>
<keyword evidence="14" id="KW-0238">DNA-binding</keyword>
<dbReference type="SMART" id="SM01091">
    <property type="entry name" value="CorC_HlyC"/>
    <property type="match status" value="1"/>
</dbReference>
<proteinExistence type="inferred from homology"/>
<keyword evidence="17" id="KW-1185">Reference proteome</keyword>
<comment type="caution">
    <text evidence="14">The sequence shown here is derived from an EMBL/GenBank/DDBJ whole genome shotgun (WGS) entry which is preliminary data.</text>
</comment>
<dbReference type="Pfam" id="PF00571">
    <property type="entry name" value="CBS"/>
    <property type="match status" value="1"/>
</dbReference>
<dbReference type="SUPFAM" id="SSF56176">
    <property type="entry name" value="FAD-binding/transporter-associated domain-like"/>
    <property type="match status" value="1"/>
</dbReference>
<evidence type="ECO:0000256" key="9">
    <source>
        <dbReference type="PROSITE-ProRule" id="PRU00703"/>
    </source>
</evidence>
<feature type="domain" description="CBS" evidence="12">
    <location>
        <begin position="218"/>
        <end position="279"/>
    </location>
</feature>
<keyword evidence="6 10" id="KW-1133">Transmembrane helix</keyword>
<keyword evidence="7 9" id="KW-0129">CBS domain</keyword>
<accession>A0A9W6CN15</accession>
<evidence type="ECO:0000256" key="4">
    <source>
        <dbReference type="ARBA" id="ARBA00022692"/>
    </source>
</evidence>
<evidence type="ECO:0000313" key="15">
    <source>
        <dbReference type="EMBL" id="MDR6332002.1"/>
    </source>
</evidence>
<protein>
    <submittedName>
        <fullName evidence="14">DNA-binding protein</fullName>
    </submittedName>
    <submittedName>
        <fullName evidence="15">Hemolysin</fullName>
    </submittedName>
</protein>
<gene>
    <name evidence="15" type="ORF">GGQ86_000449</name>
    <name evidence="14" type="ORF">XFLAVUS301_19280</name>
</gene>
<feature type="transmembrane region" description="Helical" evidence="11">
    <location>
        <begin position="6"/>
        <end position="27"/>
    </location>
</feature>
<dbReference type="Proteomes" id="UP001144397">
    <property type="component" value="Unassembled WGS sequence"/>
</dbReference>
<evidence type="ECO:0000256" key="7">
    <source>
        <dbReference type="ARBA" id="ARBA00023122"/>
    </source>
</evidence>
<dbReference type="Pfam" id="PF03471">
    <property type="entry name" value="CorC_HlyC"/>
    <property type="match status" value="1"/>
</dbReference>
<dbReference type="GO" id="GO:0050660">
    <property type="term" value="F:flavin adenine dinucleotide binding"/>
    <property type="evidence" value="ECO:0007669"/>
    <property type="project" value="InterPro"/>
</dbReference>
<evidence type="ECO:0000313" key="17">
    <source>
        <dbReference type="Proteomes" id="UP001245370"/>
    </source>
</evidence>
<dbReference type="InterPro" id="IPR005170">
    <property type="entry name" value="Transptr-assoc_dom"/>
</dbReference>
<evidence type="ECO:0000259" key="13">
    <source>
        <dbReference type="PROSITE" id="PS51846"/>
    </source>
</evidence>
<evidence type="ECO:0000256" key="2">
    <source>
        <dbReference type="ARBA" id="ARBA00006446"/>
    </source>
</evidence>
<dbReference type="InterPro" id="IPR044751">
    <property type="entry name" value="Ion_transp-like_CBS"/>
</dbReference>
<dbReference type="GO" id="GO:0003677">
    <property type="term" value="F:DNA binding"/>
    <property type="evidence" value="ECO:0007669"/>
    <property type="project" value="UniProtKB-KW"/>
</dbReference>
<evidence type="ECO:0000256" key="8">
    <source>
        <dbReference type="ARBA" id="ARBA00023136"/>
    </source>
</evidence>
<feature type="transmembrane region" description="Helical" evidence="11">
    <location>
        <begin position="134"/>
        <end position="156"/>
    </location>
</feature>
<dbReference type="PROSITE" id="PS51846">
    <property type="entry name" value="CNNM"/>
    <property type="match status" value="1"/>
</dbReference>
<feature type="transmembrane region" description="Helical" evidence="11">
    <location>
        <begin position="58"/>
        <end position="82"/>
    </location>
</feature>
<dbReference type="InterPro" id="IPR051676">
    <property type="entry name" value="UPF0053_domain"/>
</dbReference>
<evidence type="ECO:0000256" key="10">
    <source>
        <dbReference type="PROSITE-ProRule" id="PRU01193"/>
    </source>
</evidence>
<dbReference type="InterPro" id="IPR000644">
    <property type="entry name" value="CBS_dom"/>
</dbReference>
<dbReference type="GO" id="GO:0005886">
    <property type="term" value="C:plasma membrane"/>
    <property type="evidence" value="ECO:0007669"/>
    <property type="project" value="UniProtKB-SubCell"/>
</dbReference>
<reference evidence="14" key="1">
    <citation type="submission" date="2022-12" db="EMBL/GenBank/DDBJ databases">
        <title>Reference genome sequencing for broad-spectrum identification of bacterial and archaeal isolates by mass spectrometry.</title>
        <authorList>
            <person name="Sekiguchi Y."/>
            <person name="Tourlousse D.M."/>
        </authorList>
    </citation>
    <scope>NUCLEOTIDE SEQUENCE</scope>
    <source>
        <strain evidence="14">301</strain>
    </source>
</reference>
<dbReference type="SUPFAM" id="SSF54631">
    <property type="entry name" value="CBS-domain pair"/>
    <property type="match status" value="1"/>
</dbReference>
<feature type="domain" description="CNNM transmembrane" evidence="13">
    <location>
        <begin position="1"/>
        <end position="199"/>
    </location>
</feature>
<organism evidence="14 16">
    <name type="scientific">Xanthobacter flavus</name>
    <dbReference type="NCBI Taxonomy" id="281"/>
    <lineage>
        <taxon>Bacteria</taxon>
        <taxon>Pseudomonadati</taxon>
        <taxon>Pseudomonadota</taxon>
        <taxon>Alphaproteobacteria</taxon>
        <taxon>Hyphomicrobiales</taxon>
        <taxon>Xanthobacteraceae</taxon>
        <taxon>Xanthobacter</taxon>
    </lineage>
</organism>
<comment type="similarity">
    <text evidence="2">Belongs to the UPF0053 family. Hemolysin C subfamily.</text>
</comment>
<dbReference type="AlphaFoldDB" id="A0A9W6CN15"/>
<evidence type="ECO:0000313" key="14">
    <source>
        <dbReference type="EMBL" id="GLI22254.1"/>
    </source>
</evidence>
<evidence type="ECO:0000256" key="1">
    <source>
        <dbReference type="ARBA" id="ARBA00004651"/>
    </source>
</evidence>
<reference evidence="15 17" key="2">
    <citation type="submission" date="2023-07" db="EMBL/GenBank/DDBJ databases">
        <title>Genomic Encyclopedia of Type Strains, Phase IV (KMG-IV): sequencing the most valuable type-strain genomes for metagenomic binning, comparative biology and taxonomic classification.</title>
        <authorList>
            <person name="Goeker M."/>
        </authorList>
    </citation>
    <scope>NUCLEOTIDE SEQUENCE [LARGE SCALE GENOMIC DNA]</scope>
    <source>
        <strain evidence="15 17">DSM 338</strain>
    </source>
</reference>
<dbReference type="Proteomes" id="UP001245370">
    <property type="component" value="Unassembled WGS sequence"/>
</dbReference>
<feature type="transmembrane region" description="Helical" evidence="11">
    <location>
        <begin position="102"/>
        <end position="122"/>
    </location>
</feature>
<keyword evidence="8 10" id="KW-0472">Membrane</keyword>
<evidence type="ECO:0000256" key="6">
    <source>
        <dbReference type="ARBA" id="ARBA00022989"/>
    </source>
</evidence>
<evidence type="ECO:0000256" key="11">
    <source>
        <dbReference type="SAM" id="Phobius"/>
    </source>
</evidence>
<dbReference type="InterPro" id="IPR046342">
    <property type="entry name" value="CBS_dom_sf"/>
</dbReference>
<dbReference type="Pfam" id="PF01595">
    <property type="entry name" value="CNNM"/>
    <property type="match status" value="1"/>
</dbReference>